<evidence type="ECO:0000256" key="2">
    <source>
        <dbReference type="SAM" id="SignalP"/>
    </source>
</evidence>
<name>A0ABP7R3W5_9BACT</name>
<feature type="region of interest" description="Disordered" evidence="1">
    <location>
        <begin position="45"/>
        <end position="93"/>
    </location>
</feature>
<reference evidence="4" key="1">
    <citation type="journal article" date="2019" name="Int. J. Syst. Evol. Microbiol.">
        <title>The Global Catalogue of Microorganisms (GCM) 10K type strain sequencing project: providing services to taxonomists for standard genome sequencing and annotation.</title>
        <authorList>
            <consortium name="The Broad Institute Genomics Platform"/>
            <consortium name="The Broad Institute Genome Sequencing Center for Infectious Disease"/>
            <person name="Wu L."/>
            <person name="Ma J."/>
        </authorList>
    </citation>
    <scope>NUCLEOTIDE SEQUENCE [LARGE SCALE GENOMIC DNA]</scope>
    <source>
        <strain evidence="4">JCM 17217</strain>
    </source>
</reference>
<feature type="signal peptide" evidence="2">
    <location>
        <begin position="1"/>
        <end position="30"/>
    </location>
</feature>
<comment type="caution">
    <text evidence="3">The sequence shown here is derived from an EMBL/GenBank/DDBJ whole genome shotgun (WGS) entry which is preliminary data.</text>
</comment>
<feature type="chain" id="PRO_5046217864" evidence="2">
    <location>
        <begin position="31"/>
        <end position="165"/>
    </location>
</feature>
<organism evidence="3 4">
    <name type="scientific">Hymenobacter antarcticus</name>
    <dbReference type="NCBI Taxonomy" id="486270"/>
    <lineage>
        <taxon>Bacteria</taxon>
        <taxon>Pseudomonadati</taxon>
        <taxon>Bacteroidota</taxon>
        <taxon>Cytophagia</taxon>
        <taxon>Cytophagales</taxon>
        <taxon>Hymenobacteraceae</taxon>
        <taxon>Hymenobacter</taxon>
    </lineage>
</organism>
<evidence type="ECO:0000256" key="1">
    <source>
        <dbReference type="SAM" id="MobiDB-lite"/>
    </source>
</evidence>
<gene>
    <name evidence="3" type="ORF">GCM10022407_40630</name>
</gene>
<sequence>MFILTAFARRLTAMTFLVVFLNVTVGQCLCAVAGPQARATAATAAAPPAHPGCPGHAASKPVAPAAHTQHDQAGNPDHHHDSPQKPGSHDCCKDKSASVLAGLSAPSVHKLAPDAPLWLTTSLVLNYGFARFTTWDRTRSVLLVPPQHLPPKIPDIRIYIQSLTV</sequence>
<dbReference type="RefSeq" id="WP_345127401.1">
    <property type="nucleotide sequence ID" value="NZ_BAABDI010000047.1"/>
</dbReference>
<proteinExistence type="predicted"/>
<protein>
    <submittedName>
        <fullName evidence="3">Uncharacterized protein</fullName>
    </submittedName>
</protein>
<keyword evidence="2" id="KW-0732">Signal</keyword>
<evidence type="ECO:0000313" key="3">
    <source>
        <dbReference type="EMBL" id="GAA3992111.1"/>
    </source>
</evidence>
<accession>A0ABP7R3W5</accession>
<keyword evidence="4" id="KW-1185">Reference proteome</keyword>
<feature type="compositionally biased region" description="Low complexity" evidence="1">
    <location>
        <begin position="45"/>
        <end position="58"/>
    </location>
</feature>
<feature type="compositionally biased region" description="Basic and acidic residues" evidence="1">
    <location>
        <begin position="76"/>
        <end position="93"/>
    </location>
</feature>
<dbReference type="Proteomes" id="UP001501556">
    <property type="component" value="Unassembled WGS sequence"/>
</dbReference>
<evidence type="ECO:0000313" key="4">
    <source>
        <dbReference type="Proteomes" id="UP001501556"/>
    </source>
</evidence>
<dbReference type="EMBL" id="BAABDI010000047">
    <property type="protein sequence ID" value="GAA3992111.1"/>
    <property type="molecule type" value="Genomic_DNA"/>
</dbReference>